<dbReference type="EMBL" id="SPLM01000148">
    <property type="protein sequence ID" value="TMW55310.1"/>
    <property type="molecule type" value="Genomic_DNA"/>
</dbReference>
<dbReference type="Gene3D" id="3.30.40.240">
    <property type="entry name" value="Transglutaminase elicitor, body domain"/>
    <property type="match status" value="1"/>
</dbReference>
<feature type="compositionally biased region" description="Low complexity" evidence="1">
    <location>
        <begin position="586"/>
        <end position="623"/>
    </location>
</feature>
<feature type="chain" id="PRO_5035428008" description="Elicitor-like transglutaminase" evidence="2">
    <location>
        <begin position="25"/>
        <end position="655"/>
    </location>
</feature>
<dbReference type="PRINTS" id="PR01217">
    <property type="entry name" value="PRICHEXTENSN"/>
</dbReference>
<feature type="compositionally biased region" description="Low complexity" evidence="1">
    <location>
        <begin position="564"/>
        <end position="573"/>
    </location>
</feature>
<dbReference type="InterPro" id="IPR032048">
    <property type="entry name" value="TGase_elicitor"/>
</dbReference>
<keyword evidence="4" id="KW-1185">Reference proteome</keyword>
<dbReference type="Proteomes" id="UP000794436">
    <property type="component" value="Unassembled WGS sequence"/>
</dbReference>
<proteinExistence type="predicted"/>
<dbReference type="Pfam" id="PF16683">
    <property type="entry name" value="TGase_elicitor"/>
    <property type="match status" value="1"/>
</dbReference>
<dbReference type="OrthoDB" id="10249031at2759"/>
<evidence type="ECO:0000256" key="1">
    <source>
        <dbReference type="SAM" id="MobiDB-lite"/>
    </source>
</evidence>
<comment type="caution">
    <text evidence="3">The sequence shown here is derived from an EMBL/GenBank/DDBJ whole genome shotgun (WGS) entry which is preliminary data.</text>
</comment>
<feature type="compositionally biased region" description="Low complexity" evidence="1">
    <location>
        <begin position="466"/>
        <end position="480"/>
    </location>
</feature>
<feature type="compositionally biased region" description="Polar residues" evidence="1">
    <location>
        <begin position="80"/>
        <end position="90"/>
    </location>
</feature>
<sequence length="655" mass="70017">MVRVELFSAALLATLALLSGQADADAIKLNPITPVGDTVKLGHKHPAFARPLPANAAGLNPIIPDPSEDDDDDDEFSVRSLDTTGANATGSSKDITRIETHFKTPMVRKFSDLQKYSKVVADPAPWPSSYWPVYQDGINVIWNSKDPRSATEKYAIAFGYNVTDMMNKVSAINGIDSMKEGGTECEKDEECEPLKDGSVCGKRAGAKKGYCTPTWYGICHAWSPAAIEEPEPRCAVTKNNVTFQPLDIKALVTQLYDGSNMKTVFTGARFNGPDQPENLDEYGRFTDAARRDVGPGFFHLAIHNIMGIQKKSFIVDATAGAEVWNQPVYSYEVVETEEMEPDEAAQTYFNTSSYSVFNKHATKVVYTKTYFNWVVESTENKPFVSTGLVAEHTAGAIYEYLLELDAESNVIGGEWLGDSKKQHPDFLWFPSTLPAADLVTSVGLKYKDVRELIELSTKCEQPTNSTTPVPTTVTPVPTTVGSGSQDYDDEIVGSPEPSRHRSASGSDDDEVGDSDDDDDDDDSDSGKVTSSPMPTLTPIPAPAPSPITGAPSPMPDKVTPKPTPSATPSTASPSPAPGKPKPSPSTKPGSASPAPSKVTPKPSSKPGSASPAPSKATPKPSGKNTPSPAPTKDVGDEADKTPTPSGTSKCGAKYV</sequence>
<reference evidence="3" key="1">
    <citation type="submission" date="2019-03" db="EMBL/GenBank/DDBJ databases">
        <title>Long read genome sequence of the mycoparasitic Pythium oligandrum ATCC 38472 isolated from sugarbeet rhizosphere.</title>
        <authorList>
            <person name="Gaulin E."/>
        </authorList>
    </citation>
    <scope>NUCLEOTIDE SEQUENCE</scope>
    <source>
        <strain evidence="3">ATCC 38472_TT</strain>
    </source>
</reference>
<feature type="signal peptide" evidence="2">
    <location>
        <begin position="1"/>
        <end position="24"/>
    </location>
</feature>
<feature type="region of interest" description="Disordered" evidence="1">
    <location>
        <begin position="58"/>
        <end position="90"/>
    </location>
</feature>
<organism evidence="3 4">
    <name type="scientific">Pythium oligandrum</name>
    <name type="common">Mycoparasitic fungus</name>
    <dbReference type="NCBI Taxonomy" id="41045"/>
    <lineage>
        <taxon>Eukaryota</taxon>
        <taxon>Sar</taxon>
        <taxon>Stramenopiles</taxon>
        <taxon>Oomycota</taxon>
        <taxon>Peronosporomycetes</taxon>
        <taxon>Pythiales</taxon>
        <taxon>Pythiaceae</taxon>
        <taxon>Pythium</taxon>
    </lineage>
</organism>
<feature type="compositionally biased region" description="Pro residues" evidence="1">
    <location>
        <begin position="535"/>
        <end position="545"/>
    </location>
</feature>
<evidence type="ECO:0008006" key="5">
    <source>
        <dbReference type="Google" id="ProtNLM"/>
    </source>
</evidence>
<evidence type="ECO:0000313" key="3">
    <source>
        <dbReference type="EMBL" id="TMW55310.1"/>
    </source>
</evidence>
<feature type="compositionally biased region" description="Acidic residues" evidence="1">
    <location>
        <begin position="66"/>
        <end position="75"/>
    </location>
</feature>
<evidence type="ECO:0000256" key="2">
    <source>
        <dbReference type="SAM" id="SignalP"/>
    </source>
</evidence>
<feature type="compositionally biased region" description="Acidic residues" evidence="1">
    <location>
        <begin position="506"/>
        <end position="523"/>
    </location>
</feature>
<accession>A0A8K1C2N3</accession>
<gene>
    <name evidence="3" type="ORF">Poli38472_013201</name>
</gene>
<keyword evidence="2" id="KW-0732">Signal</keyword>
<dbReference type="AlphaFoldDB" id="A0A8K1C2N3"/>
<feature type="compositionally biased region" description="Pro residues" evidence="1">
    <location>
        <begin position="574"/>
        <end position="585"/>
    </location>
</feature>
<evidence type="ECO:0000313" key="4">
    <source>
        <dbReference type="Proteomes" id="UP000794436"/>
    </source>
</evidence>
<dbReference type="GO" id="GO:0016755">
    <property type="term" value="F:aminoacyltransferase activity"/>
    <property type="evidence" value="ECO:0007669"/>
    <property type="project" value="InterPro"/>
</dbReference>
<protein>
    <recommendedName>
        <fullName evidence="5">Elicitor-like transglutaminase</fullName>
    </recommendedName>
</protein>
<name>A0A8K1C2N3_PYTOL</name>
<feature type="region of interest" description="Disordered" evidence="1">
    <location>
        <begin position="460"/>
        <end position="655"/>
    </location>
</feature>